<proteinExistence type="inferred from homology"/>
<evidence type="ECO:0000256" key="5">
    <source>
        <dbReference type="ARBA" id="ARBA00022692"/>
    </source>
</evidence>
<dbReference type="GO" id="GO:0005886">
    <property type="term" value="C:plasma membrane"/>
    <property type="evidence" value="ECO:0007669"/>
    <property type="project" value="UniProtKB-SubCell"/>
</dbReference>
<accession>A0A1H6D928</accession>
<feature type="transmembrane region" description="Helical" evidence="8">
    <location>
        <begin position="91"/>
        <end position="110"/>
    </location>
</feature>
<feature type="transmembrane region" description="Helical" evidence="8">
    <location>
        <begin position="149"/>
        <end position="171"/>
    </location>
</feature>
<keyword evidence="10" id="KW-1185">Reference proteome</keyword>
<keyword evidence="4" id="KW-1003">Cell membrane</keyword>
<organism evidence="9 10">
    <name type="scientific">Marinobacterium lutimaris</name>
    <dbReference type="NCBI Taxonomy" id="568106"/>
    <lineage>
        <taxon>Bacteria</taxon>
        <taxon>Pseudomonadati</taxon>
        <taxon>Pseudomonadota</taxon>
        <taxon>Gammaproteobacteria</taxon>
        <taxon>Oceanospirillales</taxon>
        <taxon>Oceanospirillaceae</taxon>
        <taxon>Marinobacterium</taxon>
    </lineage>
</organism>
<keyword evidence="5 8" id="KW-0812">Transmembrane</keyword>
<dbReference type="CDD" id="cd06550">
    <property type="entry name" value="TM_ABC_iron-siderophores_like"/>
    <property type="match status" value="1"/>
</dbReference>
<feature type="transmembrane region" description="Helical" evidence="8">
    <location>
        <begin position="197"/>
        <end position="218"/>
    </location>
</feature>
<dbReference type="Pfam" id="PF01032">
    <property type="entry name" value="FecCD"/>
    <property type="match status" value="1"/>
</dbReference>
<evidence type="ECO:0000313" key="9">
    <source>
        <dbReference type="EMBL" id="SEG81987.1"/>
    </source>
</evidence>
<evidence type="ECO:0000256" key="8">
    <source>
        <dbReference type="SAM" id="Phobius"/>
    </source>
</evidence>
<dbReference type="Gene3D" id="1.10.3470.10">
    <property type="entry name" value="ABC transporter involved in vitamin B12 uptake, BtuC"/>
    <property type="match status" value="1"/>
</dbReference>
<dbReference type="GO" id="GO:0033214">
    <property type="term" value="P:siderophore-iron import into cell"/>
    <property type="evidence" value="ECO:0007669"/>
    <property type="project" value="TreeGrafter"/>
</dbReference>
<dbReference type="OrthoDB" id="9055647at2"/>
<comment type="similarity">
    <text evidence="2">Belongs to the binding-protein-dependent transport system permease family. FecCD subfamily.</text>
</comment>
<sequence>MSLPWPAKYLVAALLLLVCGWVSLFTWSALPITAHEALNALIAPQPTSVVQTVVLDLRLPRVLIAAIVGACFAVAGAVMQGLTQNSLASPGLFGVNAGAALGVALASIFISWQTDLLLPGAAVIGGGCAWMLVMLLGAAWQPGAERGRLILAGLAISALCAAITRASMILAEEQARSVITWLTGSLANVGWDDYSRLWPLALIGLLAATLLTPALNLLSMGEDQARNLGLRLGRIRLLASLTALVLVAAAIATAGAIAFVGLLVPHMARAWVGPDQRKVIPLSMLLGALLVVAADTLSRGVVYPTETPAGAILALIGAPFFLYMIRARS</sequence>
<feature type="transmembrane region" description="Helical" evidence="8">
    <location>
        <begin position="279"/>
        <end position="297"/>
    </location>
</feature>
<protein>
    <submittedName>
        <fullName evidence="9">Iron complex transport system permease protein</fullName>
    </submittedName>
</protein>
<evidence type="ECO:0000313" key="10">
    <source>
        <dbReference type="Proteomes" id="UP000236745"/>
    </source>
</evidence>
<dbReference type="SUPFAM" id="SSF81345">
    <property type="entry name" value="ABC transporter involved in vitamin B12 uptake, BtuC"/>
    <property type="match status" value="1"/>
</dbReference>
<dbReference type="Proteomes" id="UP000236745">
    <property type="component" value="Unassembled WGS sequence"/>
</dbReference>
<feature type="transmembrane region" description="Helical" evidence="8">
    <location>
        <begin position="58"/>
        <end position="79"/>
    </location>
</feature>
<comment type="subcellular location">
    <subcellularLocation>
        <location evidence="1">Cell membrane</location>
        <topology evidence="1">Multi-pass membrane protein</topology>
    </subcellularLocation>
</comment>
<evidence type="ECO:0000256" key="7">
    <source>
        <dbReference type="ARBA" id="ARBA00023136"/>
    </source>
</evidence>
<dbReference type="FunFam" id="1.10.3470.10:FF:000001">
    <property type="entry name" value="Vitamin B12 ABC transporter permease BtuC"/>
    <property type="match status" value="1"/>
</dbReference>
<dbReference type="PANTHER" id="PTHR30472">
    <property type="entry name" value="FERRIC ENTEROBACTIN TRANSPORT SYSTEM PERMEASE PROTEIN"/>
    <property type="match status" value="1"/>
</dbReference>
<dbReference type="PANTHER" id="PTHR30472:SF25">
    <property type="entry name" value="ABC TRANSPORTER PERMEASE PROTEIN MJ0876-RELATED"/>
    <property type="match status" value="1"/>
</dbReference>
<reference evidence="9 10" key="1">
    <citation type="submission" date="2016-10" db="EMBL/GenBank/DDBJ databases">
        <authorList>
            <person name="de Groot N.N."/>
        </authorList>
    </citation>
    <scope>NUCLEOTIDE SEQUENCE [LARGE SCALE GENOMIC DNA]</scope>
    <source>
        <strain evidence="9 10">DSM 22012</strain>
    </source>
</reference>
<evidence type="ECO:0000256" key="4">
    <source>
        <dbReference type="ARBA" id="ARBA00022475"/>
    </source>
</evidence>
<dbReference type="GO" id="GO:0022857">
    <property type="term" value="F:transmembrane transporter activity"/>
    <property type="evidence" value="ECO:0007669"/>
    <property type="project" value="InterPro"/>
</dbReference>
<evidence type="ECO:0000256" key="3">
    <source>
        <dbReference type="ARBA" id="ARBA00022448"/>
    </source>
</evidence>
<feature type="transmembrane region" description="Helical" evidence="8">
    <location>
        <begin position="238"/>
        <end position="264"/>
    </location>
</feature>
<feature type="transmembrane region" description="Helical" evidence="8">
    <location>
        <begin position="309"/>
        <end position="326"/>
    </location>
</feature>
<keyword evidence="7 8" id="KW-0472">Membrane</keyword>
<dbReference type="AlphaFoldDB" id="A0A1H6D928"/>
<dbReference type="RefSeq" id="WP_104005111.1">
    <property type="nucleotide sequence ID" value="NZ_FNVQ01000005.1"/>
</dbReference>
<feature type="transmembrane region" description="Helical" evidence="8">
    <location>
        <begin position="116"/>
        <end position="137"/>
    </location>
</feature>
<dbReference type="EMBL" id="FNVQ01000005">
    <property type="protein sequence ID" value="SEG81987.1"/>
    <property type="molecule type" value="Genomic_DNA"/>
</dbReference>
<evidence type="ECO:0000256" key="2">
    <source>
        <dbReference type="ARBA" id="ARBA00007935"/>
    </source>
</evidence>
<name>A0A1H6D928_9GAMM</name>
<dbReference type="InterPro" id="IPR000522">
    <property type="entry name" value="ABC_transptr_permease_BtuC"/>
</dbReference>
<evidence type="ECO:0000256" key="6">
    <source>
        <dbReference type="ARBA" id="ARBA00022989"/>
    </source>
</evidence>
<dbReference type="InterPro" id="IPR037294">
    <property type="entry name" value="ABC_BtuC-like"/>
</dbReference>
<keyword evidence="6 8" id="KW-1133">Transmembrane helix</keyword>
<evidence type="ECO:0000256" key="1">
    <source>
        <dbReference type="ARBA" id="ARBA00004651"/>
    </source>
</evidence>
<keyword evidence="3" id="KW-0813">Transport</keyword>
<gene>
    <name evidence="9" type="ORF">SAMN05444390_105289</name>
</gene>